<dbReference type="Proteomes" id="UP000275408">
    <property type="component" value="Unassembled WGS sequence"/>
</dbReference>
<proteinExistence type="predicted"/>
<evidence type="ECO:0000259" key="2">
    <source>
        <dbReference type="Pfam" id="PF25298"/>
    </source>
</evidence>
<evidence type="ECO:0000256" key="1">
    <source>
        <dbReference type="SAM" id="Coils"/>
    </source>
</evidence>
<gene>
    <name evidence="3" type="ORF">pdam_00023488</name>
</gene>
<feature type="coiled-coil region" evidence="1">
    <location>
        <begin position="6"/>
        <end position="40"/>
    </location>
</feature>
<protein>
    <recommendedName>
        <fullName evidence="2">FP protein C-terminal domain-containing protein</fullName>
    </recommendedName>
</protein>
<dbReference type="OrthoDB" id="5972440at2759"/>
<evidence type="ECO:0000313" key="3">
    <source>
        <dbReference type="EMBL" id="RMX61449.1"/>
    </source>
</evidence>
<feature type="domain" description="FP protein C-terminal" evidence="2">
    <location>
        <begin position="208"/>
        <end position="259"/>
    </location>
</feature>
<feature type="coiled-coil region" evidence="1">
    <location>
        <begin position="66"/>
        <end position="100"/>
    </location>
</feature>
<dbReference type="STRING" id="46731.A0A3M6V6F5"/>
<evidence type="ECO:0000313" key="4">
    <source>
        <dbReference type="Proteomes" id="UP000275408"/>
    </source>
</evidence>
<dbReference type="EMBL" id="RCHS01000011">
    <property type="protein sequence ID" value="RMX61449.1"/>
    <property type="molecule type" value="Genomic_DNA"/>
</dbReference>
<comment type="caution">
    <text evidence="3">The sequence shown here is derived from an EMBL/GenBank/DDBJ whole genome shotgun (WGS) entry which is preliminary data.</text>
</comment>
<sequence>MSHQQVKSLRKNNEDLKRMLDSARRDIKSLEERVGAQELVVREEANGGREAQLETERSLEWLHNSESSFQSELHDIRKRLDDIEENLGKLEIAVNEIQDYSYAFNIKILGVPELKANEDASETSNLCVNLFNHMGANITINDIDIAHRVPFRDSSRSDPKPIICKFVRRLARNNVMAARRHASSVVARDVGLEESHDMSKILILDHLTPRMQELYGNAMSFKTRFGFQLCWVKNGTIFLRRSEDSRSLKVRCPDDLSRIIQDEQEALS</sequence>
<dbReference type="AlphaFoldDB" id="A0A3M6V6F5"/>
<keyword evidence="4" id="KW-1185">Reference proteome</keyword>
<dbReference type="OMA" id="WLHNSES"/>
<organism evidence="3 4">
    <name type="scientific">Pocillopora damicornis</name>
    <name type="common">Cauliflower coral</name>
    <name type="synonym">Millepora damicornis</name>
    <dbReference type="NCBI Taxonomy" id="46731"/>
    <lineage>
        <taxon>Eukaryota</taxon>
        <taxon>Metazoa</taxon>
        <taxon>Cnidaria</taxon>
        <taxon>Anthozoa</taxon>
        <taxon>Hexacorallia</taxon>
        <taxon>Scleractinia</taxon>
        <taxon>Astrocoeniina</taxon>
        <taxon>Pocilloporidae</taxon>
        <taxon>Pocillopora</taxon>
    </lineage>
</organism>
<dbReference type="Pfam" id="PF25298">
    <property type="entry name" value="Baculo_FP_2nd"/>
    <property type="match status" value="1"/>
</dbReference>
<name>A0A3M6V6F5_POCDA</name>
<keyword evidence="1" id="KW-0175">Coiled coil</keyword>
<reference evidence="3 4" key="1">
    <citation type="journal article" date="2018" name="Sci. Rep.">
        <title>Comparative analysis of the Pocillopora damicornis genome highlights role of immune system in coral evolution.</title>
        <authorList>
            <person name="Cunning R."/>
            <person name="Bay R.A."/>
            <person name="Gillette P."/>
            <person name="Baker A.C."/>
            <person name="Traylor-Knowles N."/>
        </authorList>
    </citation>
    <scope>NUCLEOTIDE SEQUENCE [LARGE SCALE GENOMIC DNA]</scope>
    <source>
        <strain evidence="3">RSMAS</strain>
        <tissue evidence="3">Whole animal</tissue>
    </source>
</reference>
<accession>A0A3M6V6F5</accession>
<dbReference type="Gene3D" id="3.30.70.1820">
    <property type="entry name" value="L1 transposable element, RRM domain"/>
    <property type="match status" value="1"/>
</dbReference>
<dbReference type="InterPro" id="IPR057251">
    <property type="entry name" value="FP_C"/>
</dbReference>